<dbReference type="Proteomes" id="UP000694892">
    <property type="component" value="Chromosome 1L"/>
</dbReference>
<sequence>MTGGRQKQASNSTEGTSAKGAKNSTLSMEQEMESPCTKKDINKLKSLLFCFKDEIQTEIRNSLSEVRTGITVLDQRVLQLEQTQDSVQETTSNMDILIQDLQTQVRDLQDAHEDLENRTRRNNPRLHNIPGTVHLDTFLPKYFRALIPGIEYKYLLLDRAHRALRARPKPNMPPRDVIVCFHYFQTKESILKASRKNQLEIEGIILKLYADLASSTLQKRKDLKPLTEFQNQKDIPYRWGFPFKLTYQHNGLTYTIRHPNDIEDALPYLRDPPLVSPEAEPQERIAQD</sequence>
<proteinExistence type="predicted"/>
<dbReference type="Gene3D" id="3.30.70.1820">
    <property type="entry name" value="L1 transposable element, RRM domain"/>
    <property type="match status" value="1"/>
</dbReference>
<evidence type="ECO:0000256" key="1">
    <source>
        <dbReference type="SAM" id="MobiDB-lite"/>
    </source>
</evidence>
<dbReference type="PANTHER" id="PTHR11505">
    <property type="entry name" value="L1 TRANSPOSABLE ELEMENT-RELATED"/>
    <property type="match status" value="1"/>
</dbReference>
<gene>
    <name evidence="2" type="ORF">XELAEV_18007375mg</name>
</gene>
<protein>
    <recommendedName>
        <fullName evidence="4">L1 transposable element RRM domain-containing protein</fullName>
    </recommendedName>
</protein>
<dbReference type="InterPro" id="IPR004244">
    <property type="entry name" value="Transposase_22"/>
</dbReference>
<evidence type="ECO:0008006" key="4">
    <source>
        <dbReference type="Google" id="ProtNLM"/>
    </source>
</evidence>
<reference evidence="3" key="1">
    <citation type="journal article" date="2016" name="Nature">
        <title>Genome evolution in the allotetraploid frog Xenopus laevis.</title>
        <authorList>
            <person name="Session A.M."/>
            <person name="Uno Y."/>
            <person name="Kwon T."/>
            <person name="Chapman J.A."/>
            <person name="Toyoda A."/>
            <person name="Takahashi S."/>
            <person name="Fukui A."/>
            <person name="Hikosaka A."/>
            <person name="Suzuki A."/>
            <person name="Kondo M."/>
            <person name="van Heeringen S.J."/>
            <person name="Quigley I."/>
            <person name="Heinz S."/>
            <person name="Ogino H."/>
            <person name="Ochi H."/>
            <person name="Hellsten U."/>
            <person name="Lyons J.B."/>
            <person name="Simakov O."/>
            <person name="Putnam N."/>
            <person name="Stites J."/>
            <person name="Kuroki Y."/>
            <person name="Tanaka T."/>
            <person name="Michiue T."/>
            <person name="Watanabe M."/>
            <person name="Bogdanovic O."/>
            <person name="Lister R."/>
            <person name="Georgiou G."/>
            <person name="Paranjpe S.S."/>
            <person name="van Kruijsbergen I."/>
            <person name="Shu S."/>
            <person name="Carlson J."/>
            <person name="Kinoshita T."/>
            <person name="Ohta Y."/>
            <person name="Mawaribuchi S."/>
            <person name="Jenkins J."/>
            <person name="Grimwood J."/>
            <person name="Schmutz J."/>
            <person name="Mitros T."/>
            <person name="Mozaffari S.V."/>
            <person name="Suzuki Y."/>
            <person name="Haramoto Y."/>
            <person name="Yamamoto T.S."/>
            <person name="Takagi C."/>
            <person name="Heald R."/>
            <person name="Miller K."/>
            <person name="Haudenschild C."/>
            <person name="Kitzman J."/>
            <person name="Nakayama T."/>
            <person name="Izutsu Y."/>
            <person name="Robert J."/>
            <person name="Fortriede J."/>
            <person name="Burns K."/>
            <person name="Lotay V."/>
            <person name="Karimi K."/>
            <person name="Yasuoka Y."/>
            <person name="Dichmann D.S."/>
            <person name="Flajnik M.F."/>
            <person name="Houston D.W."/>
            <person name="Shendure J."/>
            <person name="DuPasquier L."/>
            <person name="Vize P.D."/>
            <person name="Zorn A.M."/>
            <person name="Ito M."/>
            <person name="Marcotte E.M."/>
            <person name="Wallingford J.B."/>
            <person name="Ito Y."/>
            <person name="Asashima M."/>
            <person name="Ueno N."/>
            <person name="Matsuda Y."/>
            <person name="Veenstra G.J."/>
            <person name="Fujiyama A."/>
            <person name="Harland R.M."/>
            <person name="Taira M."/>
            <person name="Rokhsar D.S."/>
        </authorList>
    </citation>
    <scope>NUCLEOTIDE SEQUENCE [LARGE SCALE GENOMIC DNA]</scope>
    <source>
        <strain evidence="3">J</strain>
    </source>
</reference>
<accession>A0A974I555</accession>
<dbReference type="AlphaFoldDB" id="A0A974I555"/>
<evidence type="ECO:0000313" key="3">
    <source>
        <dbReference type="Proteomes" id="UP000694892"/>
    </source>
</evidence>
<dbReference type="EMBL" id="CM004466">
    <property type="protein sequence ID" value="OCU01584.1"/>
    <property type="molecule type" value="Genomic_DNA"/>
</dbReference>
<feature type="region of interest" description="Disordered" evidence="1">
    <location>
        <begin position="269"/>
        <end position="288"/>
    </location>
</feature>
<dbReference type="OMA" id="EMESPCT"/>
<feature type="compositionally biased region" description="Polar residues" evidence="1">
    <location>
        <begin position="1"/>
        <end position="28"/>
    </location>
</feature>
<name>A0A974I555_XENLA</name>
<evidence type="ECO:0000313" key="2">
    <source>
        <dbReference type="EMBL" id="OCU01584.1"/>
    </source>
</evidence>
<organism evidence="2 3">
    <name type="scientific">Xenopus laevis</name>
    <name type="common">African clawed frog</name>
    <dbReference type="NCBI Taxonomy" id="8355"/>
    <lineage>
        <taxon>Eukaryota</taxon>
        <taxon>Metazoa</taxon>
        <taxon>Chordata</taxon>
        <taxon>Craniata</taxon>
        <taxon>Vertebrata</taxon>
        <taxon>Euteleostomi</taxon>
        <taxon>Amphibia</taxon>
        <taxon>Batrachia</taxon>
        <taxon>Anura</taxon>
        <taxon>Pipoidea</taxon>
        <taxon>Pipidae</taxon>
        <taxon>Xenopodinae</taxon>
        <taxon>Xenopus</taxon>
        <taxon>Xenopus</taxon>
    </lineage>
</organism>
<feature type="region of interest" description="Disordered" evidence="1">
    <location>
        <begin position="1"/>
        <end position="31"/>
    </location>
</feature>